<sequence length="240" mass="26939">MSQTPQSTKQAPLISCIIALYNGEAFIREAIDSIIAQSYPNIEILVINDGSTDSGPDIAKTYSEVRIINQENQGEAAARNRGIAEARGDMIAFLDHDDYWHKDKLQTQVDALLADSSLGYVLCRVNLIHEAGAEDLQWATEKEKTEKHGAFYPSAILGNKSTFDTIGPFNEKAKVFTDVDWFARANDLGIKNQICPERLLYRRFHSDNLTRHAQSFKENIFGALFESVKRKKEQAKASQL</sequence>
<feature type="domain" description="Glycosyltransferase 2-like" evidence="1">
    <location>
        <begin position="15"/>
        <end position="126"/>
    </location>
</feature>
<dbReference type="InterPro" id="IPR029044">
    <property type="entry name" value="Nucleotide-diphossugar_trans"/>
</dbReference>
<keyword evidence="2" id="KW-0808">Transferase</keyword>
<dbReference type="Pfam" id="PF00535">
    <property type="entry name" value="Glycos_transf_2"/>
    <property type="match status" value="1"/>
</dbReference>
<accession>A0AAQ3LDY6</accession>
<organism evidence="2 3">
    <name type="scientific">Rubellicoccus peritrichatus</name>
    <dbReference type="NCBI Taxonomy" id="3080537"/>
    <lineage>
        <taxon>Bacteria</taxon>
        <taxon>Pseudomonadati</taxon>
        <taxon>Verrucomicrobiota</taxon>
        <taxon>Opitutia</taxon>
        <taxon>Puniceicoccales</taxon>
        <taxon>Cerasicoccaceae</taxon>
        <taxon>Rubellicoccus</taxon>
    </lineage>
</organism>
<dbReference type="Proteomes" id="UP001304300">
    <property type="component" value="Chromosome"/>
</dbReference>
<dbReference type="InterPro" id="IPR001173">
    <property type="entry name" value="Glyco_trans_2-like"/>
</dbReference>
<name>A0AAQ3LDY6_9BACT</name>
<evidence type="ECO:0000259" key="1">
    <source>
        <dbReference type="Pfam" id="PF00535"/>
    </source>
</evidence>
<dbReference type="Gene3D" id="3.90.550.10">
    <property type="entry name" value="Spore Coat Polysaccharide Biosynthesis Protein SpsA, Chain A"/>
    <property type="match status" value="1"/>
</dbReference>
<gene>
    <name evidence="2" type="ORF">RZN69_06235</name>
</gene>
<dbReference type="KEGG" id="puo:RZN69_06235"/>
<dbReference type="CDD" id="cd00761">
    <property type="entry name" value="Glyco_tranf_GTA_type"/>
    <property type="match status" value="1"/>
</dbReference>
<proteinExistence type="predicted"/>
<dbReference type="AlphaFoldDB" id="A0AAQ3LDY6"/>
<dbReference type="RefSeq" id="WP_317835209.1">
    <property type="nucleotide sequence ID" value="NZ_CP136920.1"/>
</dbReference>
<keyword evidence="3" id="KW-1185">Reference proteome</keyword>
<dbReference type="GO" id="GO:0016758">
    <property type="term" value="F:hexosyltransferase activity"/>
    <property type="evidence" value="ECO:0007669"/>
    <property type="project" value="UniProtKB-ARBA"/>
</dbReference>
<reference evidence="2 3" key="1">
    <citation type="submission" date="2023-10" db="EMBL/GenBank/DDBJ databases">
        <title>Rubellicoccus peritrichatus gen. nov., sp. nov., isolated from an algae of coral reef tank.</title>
        <authorList>
            <person name="Luo J."/>
        </authorList>
    </citation>
    <scope>NUCLEOTIDE SEQUENCE [LARGE SCALE GENOMIC DNA]</scope>
    <source>
        <strain evidence="2 3">CR14</strain>
    </source>
</reference>
<protein>
    <submittedName>
        <fullName evidence="2">Glycosyltransferase family A protein</fullName>
        <ecNumber evidence="2">2.4.-.-</ecNumber>
    </submittedName>
</protein>
<evidence type="ECO:0000313" key="3">
    <source>
        <dbReference type="Proteomes" id="UP001304300"/>
    </source>
</evidence>
<dbReference type="PANTHER" id="PTHR22916">
    <property type="entry name" value="GLYCOSYLTRANSFERASE"/>
    <property type="match status" value="1"/>
</dbReference>
<dbReference type="SUPFAM" id="SSF53448">
    <property type="entry name" value="Nucleotide-diphospho-sugar transferases"/>
    <property type="match status" value="1"/>
</dbReference>
<dbReference type="EC" id="2.4.-.-" evidence="2"/>
<dbReference type="PANTHER" id="PTHR22916:SF3">
    <property type="entry name" value="UDP-GLCNAC:BETAGAL BETA-1,3-N-ACETYLGLUCOSAMINYLTRANSFERASE-LIKE PROTEIN 1"/>
    <property type="match status" value="1"/>
</dbReference>
<keyword evidence="2" id="KW-0328">Glycosyltransferase</keyword>
<dbReference type="EMBL" id="CP136920">
    <property type="protein sequence ID" value="WOO42684.1"/>
    <property type="molecule type" value="Genomic_DNA"/>
</dbReference>
<evidence type="ECO:0000313" key="2">
    <source>
        <dbReference type="EMBL" id="WOO42684.1"/>
    </source>
</evidence>